<protein>
    <submittedName>
        <fullName evidence="1">Uncharacterized protein</fullName>
    </submittedName>
</protein>
<comment type="caution">
    <text evidence="1">The sequence shown here is derived from an EMBL/GenBank/DDBJ whole genome shotgun (WGS) entry which is preliminary data.</text>
</comment>
<evidence type="ECO:0000313" key="1">
    <source>
        <dbReference type="EMBL" id="KAG8188165.1"/>
    </source>
</evidence>
<evidence type="ECO:0000313" key="2">
    <source>
        <dbReference type="Proteomes" id="UP000827092"/>
    </source>
</evidence>
<accession>A0AAV6UXD6</accession>
<keyword evidence="2" id="KW-1185">Reference proteome</keyword>
<proteinExistence type="predicted"/>
<gene>
    <name evidence="1" type="ORF">JTE90_019445</name>
</gene>
<dbReference type="AlphaFoldDB" id="A0AAV6UXD6"/>
<dbReference type="EMBL" id="JAFNEN010000247">
    <property type="protein sequence ID" value="KAG8188165.1"/>
    <property type="molecule type" value="Genomic_DNA"/>
</dbReference>
<dbReference type="Proteomes" id="UP000827092">
    <property type="component" value="Unassembled WGS sequence"/>
</dbReference>
<name>A0AAV6UXD6_9ARAC</name>
<sequence>MGLGLLDRGRGHKLPFDPNSSDCGRLLLADGDLLDCRGGKAVGVDFGDVGRGRDGCWVKYLSGKCSDQIFNPVYLSPKIRECSNLYTDRFYPRRYYLELLLAFNLP</sequence>
<organism evidence="1 2">
    <name type="scientific">Oedothorax gibbosus</name>
    <dbReference type="NCBI Taxonomy" id="931172"/>
    <lineage>
        <taxon>Eukaryota</taxon>
        <taxon>Metazoa</taxon>
        <taxon>Ecdysozoa</taxon>
        <taxon>Arthropoda</taxon>
        <taxon>Chelicerata</taxon>
        <taxon>Arachnida</taxon>
        <taxon>Araneae</taxon>
        <taxon>Araneomorphae</taxon>
        <taxon>Entelegynae</taxon>
        <taxon>Araneoidea</taxon>
        <taxon>Linyphiidae</taxon>
        <taxon>Erigoninae</taxon>
        <taxon>Oedothorax</taxon>
    </lineage>
</organism>
<reference evidence="1 2" key="1">
    <citation type="journal article" date="2022" name="Nat. Ecol. Evol.">
        <title>A masculinizing supergene underlies an exaggerated male reproductive morph in a spider.</title>
        <authorList>
            <person name="Hendrickx F."/>
            <person name="De Corte Z."/>
            <person name="Sonet G."/>
            <person name="Van Belleghem S.M."/>
            <person name="Kostlbacher S."/>
            <person name="Vangestel C."/>
        </authorList>
    </citation>
    <scope>NUCLEOTIDE SEQUENCE [LARGE SCALE GENOMIC DNA]</scope>
    <source>
        <strain evidence="1">W744_W776</strain>
    </source>
</reference>